<feature type="region of interest" description="Disordered" evidence="1">
    <location>
        <begin position="37"/>
        <end position="56"/>
    </location>
</feature>
<evidence type="ECO:0000313" key="2">
    <source>
        <dbReference type="EMBL" id="GBP93930.1"/>
    </source>
</evidence>
<dbReference type="EMBL" id="BGZK01002437">
    <property type="protein sequence ID" value="GBP93930.1"/>
    <property type="molecule type" value="Genomic_DNA"/>
</dbReference>
<gene>
    <name evidence="2" type="ORF">EVAR_53662_1</name>
</gene>
<organism evidence="2 3">
    <name type="scientific">Eumeta variegata</name>
    <name type="common">Bagworm moth</name>
    <name type="synonym">Eumeta japonica</name>
    <dbReference type="NCBI Taxonomy" id="151549"/>
    <lineage>
        <taxon>Eukaryota</taxon>
        <taxon>Metazoa</taxon>
        <taxon>Ecdysozoa</taxon>
        <taxon>Arthropoda</taxon>
        <taxon>Hexapoda</taxon>
        <taxon>Insecta</taxon>
        <taxon>Pterygota</taxon>
        <taxon>Neoptera</taxon>
        <taxon>Endopterygota</taxon>
        <taxon>Lepidoptera</taxon>
        <taxon>Glossata</taxon>
        <taxon>Ditrysia</taxon>
        <taxon>Tineoidea</taxon>
        <taxon>Psychidae</taxon>
        <taxon>Oiketicinae</taxon>
        <taxon>Eumeta</taxon>
    </lineage>
</organism>
<accession>A0A4C2A115</accession>
<proteinExistence type="predicted"/>
<dbReference type="AlphaFoldDB" id="A0A4C2A115"/>
<keyword evidence="3" id="KW-1185">Reference proteome</keyword>
<sequence>MPTEMEHPYINFLNVFRMQARKKKSIQIASRRRVSAPVAVNDGGNQSAAPASRPRSPAMRMRLIILNLIPRRRRGPGGSSRERFCFDCKCFGIHRRRCTRLSGRMGVDDMCLCFVCT</sequence>
<evidence type="ECO:0000256" key="1">
    <source>
        <dbReference type="SAM" id="MobiDB-lite"/>
    </source>
</evidence>
<comment type="caution">
    <text evidence="2">The sequence shown here is derived from an EMBL/GenBank/DDBJ whole genome shotgun (WGS) entry which is preliminary data.</text>
</comment>
<protein>
    <submittedName>
        <fullName evidence="2">Uncharacterized protein</fullName>
    </submittedName>
</protein>
<evidence type="ECO:0000313" key="3">
    <source>
        <dbReference type="Proteomes" id="UP000299102"/>
    </source>
</evidence>
<feature type="compositionally biased region" description="Low complexity" evidence="1">
    <location>
        <begin position="47"/>
        <end position="56"/>
    </location>
</feature>
<dbReference type="Proteomes" id="UP000299102">
    <property type="component" value="Unassembled WGS sequence"/>
</dbReference>
<reference evidence="2 3" key="1">
    <citation type="journal article" date="2019" name="Commun. Biol.">
        <title>The bagworm genome reveals a unique fibroin gene that provides high tensile strength.</title>
        <authorList>
            <person name="Kono N."/>
            <person name="Nakamura H."/>
            <person name="Ohtoshi R."/>
            <person name="Tomita M."/>
            <person name="Numata K."/>
            <person name="Arakawa K."/>
        </authorList>
    </citation>
    <scope>NUCLEOTIDE SEQUENCE [LARGE SCALE GENOMIC DNA]</scope>
</reference>
<name>A0A4C2A115_EUMVA</name>